<evidence type="ECO:0000313" key="2">
    <source>
        <dbReference type="EMBL" id="KAF6397073.1"/>
    </source>
</evidence>
<dbReference type="EMBL" id="JACASE010000017">
    <property type="protein sequence ID" value="KAF6397073.1"/>
    <property type="molecule type" value="Genomic_DNA"/>
</dbReference>
<keyword evidence="3" id="KW-1185">Reference proteome</keyword>
<protein>
    <submittedName>
        <fullName evidence="2">Uncharacterized protein</fullName>
    </submittedName>
</protein>
<evidence type="ECO:0000256" key="1">
    <source>
        <dbReference type="SAM" id="MobiDB-lite"/>
    </source>
</evidence>
<dbReference type="AlphaFoldDB" id="A0A7J8BE23"/>
<comment type="caution">
    <text evidence="2">The sequence shown here is derived from an EMBL/GenBank/DDBJ whole genome shotgun (WGS) entry which is preliminary data.</text>
</comment>
<feature type="compositionally biased region" description="Basic and acidic residues" evidence="1">
    <location>
        <begin position="72"/>
        <end position="82"/>
    </location>
</feature>
<sequence length="229" mass="24678">MQTWRKAGTTNQRKRKVCVPAVTPLGTAQPPVRKLTGTLSLQVLRPQSLDSETSSWEPHVRPNRTAAVPSSDARRSEPDHSCHRPNCHWSKRPSSLAPHGSHPTQQPPIPHPTSDTGRARAAAPSLKACSASHGAKRTRSPPPPPPTVASPSTHAPGVRSPASPSSPGPALPSAQPWLPPSLCAHPAHVFTHTSPPKLRLTCCFLRRGQPSFPCRISPHPRLIISRRVI</sequence>
<reference evidence="2 3" key="1">
    <citation type="journal article" date="2020" name="Nature">
        <title>Six reference-quality genomes reveal evolution of bat adaptations.</title>
        <authorList>
            <person name="Jebb D."/>
            <person name="Huang Z."/>
            <person name="Pippel M."/>
            <person name="Hughes G.M."/>
            <person name="Lavrichenko K."/>
            <person name="Devanna P."/>
            <person name="Winkler S."/>
            <person name="Jermiin L.S."/>
            <person name="Skirmuntt E.C."/>
            <person name="Katzourakis A."/>
            <person name="Burkitt-Gray L."/>
            <person name="Ray D.A."/>
            <person name="Sullivan K.A.M."/>
            <person name="Roscito J.G."/>
            <person name="Kirilenko B.M."/>
            <person name="Davalos L.M."/>
            <person name="Corthals A.P."/>
            <person name="Power M.L."/>
            <person name="Jones G."/>
            <person name="Ransome R.D."/>
            <person name="Dechmann D.K.N."/>
            <person name="Locatelli A.G."/>
            <person name="Puechmaille S.J."/>
            <person name="Fedrigo O."/>
            <person name="Jarvis E.D."/>
            <person name="Hiller M."/>
            <person name="Vernes S.C."/>
            <person name="Myers E.W."/>
            <person name="Teeling E.C."/>
        </authorList>
    </citation>
    <scope>NUCLEOTIDE SEQUENCE [LARGE SCALE GENOMIC DNA]</scope>
    <source>
        <strain evidence="2">MRouAeg1</strain>
        <tissue evidence="2">Muscle</tissue>
    </source>
</reference>
<gene>
    <name evidence="2" type="ORF">HJG63_009740</name>
</gene>
<organism evidence="2 3">
    <name type="scientific">Rousettus aegyptiacus</name>
    <name type="common">Egyptian fruit bat</name>
    <name type="synonym">Pteropus aegyptiacus</name>
    <dbReference type="NCBI Taxonomy" id="9407"/>
    <lineage>
        <taxon>Eukaryota</taxon>
        <taxon>Metazoa</taxon>
        <taxon>Chordata</taxon>
        <taxon>Craniata</taxon>
        <taxon>Vertebrata</taxon>
        <taxon>Euteleostomi</taxon>
        <taxon>Mammalia</taxon>
        <taxon>Eutheria</taxon>
        <taxon>Laurasiatheria</taxon>
        <taxon>Chiroptera</taxon>
        <taxon>Yinpterochiroptera</taxon>
        <taxon>Pteropodoidea</taxon>
        <taxon>Pteropodidae</taxon>
        <taxon>Rousettinae</taxon>
        <taxon>Rousettus</taxon>
    </lineage>
</organism>
<evidence type="ECO:0000313" key="3">
    <source>
        <dbReference type="Proteomes" id="UP000593571"/>
    </source>
</evidence>
<name>A0A7J8BE23_ROUAE</name>
<proteinExistence type="predicted"/>
<dbReference type="Proteomes" id="UP000593571">
    <property type="component" value="Unassembled WGS sequence"/>
</dbReference>
<feature type="region of interest" description="Disordered" evidence="1">
    <location>
        <begin position="39"/>
        <end position="173"/>
    </location>
</feature>
<feature type="compositionally biased region" description="Low complexity" evidence="1">
    <location>
        <begin position="149"/>
        <end position="163"/>
    </location>
</feature>
<accession>A0A7J8BE23</accession>